<gene>
    <name evidence="6" type="ORF">PIL02S_04686</name>
</gene>
<dbReference type="RefSeq" id="WP_110821656.1">
    <property type="nucleotide sequence ID" value="NZ_PRLG01000022.1"/>
</dbReference>
<dbReference type="OrthoDB" id="9812484at2"/>
<dbReference type="EMBL" id="PRLG01000022">
    <property type="protein sequence ID" value="PYY27187.1"/>
    <property type="molecule type" value="Genomic_DNA"/>
</dbReference>
<dbReference type="PRINTS" id="PR00455">
    <property type="entry name" value="HTHTETR"/>
</dbReference>
<keyword evidence="3" id="KW-0804">Transcription</keyword>
<proteinExistence type="predicted"/>
<evidence type="ECO:0000313" key="7">
    <source>
        <dbReference type="Proteomes" id="UP000247459"/>
    </source>
</evidence>
<evidence type="ECO:0000256" key="4">
    <source>
        <dbReference type="PROSITE-ProRule" id="PRU00335"/>
    </source>
</evidence>
<dbReference type="PROSITE" id="PS50977">
    <property type="entry name" value="HTH_TETR_2"/>
    <property type="match status" value="1"/>
</dbReference>
<evidence type="ECO:0000256" key="2">
    <source>
        <dbReference type="ARBA" id="ARBA00023125"/>
    </source>
</evidence>
<keyword evidence="2 4" id="KW-0238">DNA-binding</keyword>
<dbReference type="GO" id="GO:0004674">
    <property type="term" value="F:protein serine/threonine kinase activity"/>
    <property type="evidence" value="ECO:0007669"/>
    <property type="project" value="UniProtKB-EC"/>
</dbReference>
<dbReference type="PANTHER" id="PTHR30055:SF234">
    <property type="entry name" value="HTH-TYPE TRANSCRIPTIONAL REGULATOR BETI"/>
    <property type="match status" value="1"/>
</dbReference>
<name>A0A2W0C541_9BACL</name>
<evidence type="ECO:0000259" key="5">
    <source>
        <dbReference type="PROSITE" id="PS50977"/>
    </source>
</evidence>
<organism evidence="6 7">
    <name type="scientific">Paenibacillus illinoisensis</name>
    <dbReference type="NCBI Taxonomy" id="59845"/>
    <lineage>
        <taxon>Bacteria</taxon>
        <taxon>Bacillati</taxon>
        <taxon>Bacillota</taxon>
        <taxon>Bacilli</taxon>
        <taxon>Bacillales</taxon>
        <taxon>Paenibacillaceae</taxon>
        <taxon>Paenibacillus</taxon>
    </lineage>
</organism>
<dbReference type="SUPFAM" id="SSF46689">
    <property type="entry name" value="Homeodomain-like"/>
    <property type="match status" value="1"/>
</dbReference>
<keyword evidence="6" id="KW-0808">Transferase</keyword>
<accession>A0A2W0C541</accession>
<evidence type="ECO:0000313" key="6">
    <source>
        <dbReference type="EMBL" id="PYY27187.1"/>
    </source>
</evidence>
<dbReference type="Gene3D" id="1.10.357.10">
    <property type="entry name" value="Tetracycline Repressor, domain 2"/>
    <property type="match status" value="1"/>
</dbReference>
<feature type="DNA-binding region" description="H-T-H motif" evidence="4">
    <location>
        <begin position="32"/>
        <end position="51"/>
    </location>
</feature>
<dbReference type="InterPro" id="IPR009057">
    <property type="entry name" value="Homeodomain-like_sf"/>
</dbReference>
<dbReference type="PANTHER" id="PTHR30055">
    <property type="entry name" value="HTH-TYPE TRANSCRIPTIONAL REGULATOR RUTR"/>
    <property type="match status" value="1"/>
</dbReference>
<comment type="caution">
    <text evidence="6">The sequence shown here is derived from an EMBL/GenBank/DDBJ whole genome shotgun (WGS) entry which is preliminary data.</text>
</comment>
<protein>
    <submittedName>
        <fullName evidence="6">TetR family transcriptional regulator</fullName>
        <ecNumber evidence="6">2.7.11.1</ecNumber>
    </submittedName>
</protein>
<dbReference type="InterPro" id="IPR001647">
    <property type="entry name" value="HTH_TetR"/>
</dbReference>
<keyword evidence="1" id="KW-0805">Transcription regulation</keyword>
<evidence type="ECO:0000256" key="1">
    <source>
        <dbReference type="ARBA" id="ARBA00023015"/>
    </source>
</evidence>
<sequence>MRKQGVIGKESRLRLLEAATQEFALNGFYQAKISSIVARAGVTQPAFYLYFESKEAAFAELIDGFRNGLIQVVRDSHIEAGKNRDDLKEAVVESLGQIYRYLGENPALTRIGLYQSAESVRIKAEIAGLMEQNLITEQQAGYYRHDLDTVFFAEALLAIVERLTLIKLLPGHETPSKLARITQDLFFYGILDTKHRD</sequence>
<dbReference type="EC" id="2.7.11.1" evidence="6"/>
<dbReference type="Pfam" id="PF00440">
    <property type="entry name" value="TetR_N"/>
    <property type="match status" value="1"/>
</dbReference>
<dbReference type="GO" id="GO:0003700">
    <property type="term" value="F:DNA-binding transcription factor activity"/>
    <property type="evidence" value="ECO:0007669"/>
    <property type="project" value="TreeGrafter"/>
</dbReference>
<feature type="domain" description="HTH tetR-type" evidence="5">
    <location>
        <begin position="9"/>
        <end position="69"/>
    </location>
</feature>
<reference evidence="6 7" key="1">
    <citation type="submission" date="2018-01" db="EMBL/GenBank/DDBJ databases">
        <title>Genome sequence of the PGP bacterium Paenibacillus illinoisensis E3.</title>
        <authorList>
            <person name="Rolli E."/>
            <person name="Marasco R."/>
            <person name="Bessem C."/>
            <person name="Michoud G."/>
            <person name="Gaiarsa S."/>
            <person name="Borin S."/>
            <person name="Daffonchio D."/>
        </authorList>
    </citation>
    <scope>NUCLEOTIDE SEQUENCE [LARGE SCALE GENOMIC DNA]</scope>
    <source>
        <strain evidence="6 7">E3</strain>
    </source>
</reference>
<dbReference type="InterPro" id="IPR050109">
    <property type="entry name" value="HTH-type_TetR-like_transc_reg"/>
</dbReference>
<dbReference type="Proteomes" id="UP000247459">
    <property type="component" value="Unassembled WGS sequence"/>
</dbReference>
<evidence type="ECO:0000256" key="3">
    <source>
        <dbReference type="ARBA" id="ARBA00023163"/>
    </source>
</evidence>
<dbReference type="GO" id="GO:0000976">
    <property type="term" value="F:transcription cis-regulatory region binding"/>
    <property type="evidence" value="ECO:0007669"/>
    <property type="project" value="TreeGrafter"/>
</dbReference>
<dbReference type="AlphaFoldDB" id="A0A2W0C541"/>